<evidence type="ECO:0000256" key="1">
    <source>
        <dbReference type="ARBA" id="ARBA00007074"/>
    </source>
</evidence>
<accession>A0ABW7UWF8</accession>
<reference evidence="8 9" key="1">
    <citation type="submission" date="2024-10" db="EMBL/GenBank/DDBJ databases">
        <title>The Natural Products Discovery Center: Release of the First 8490 Sequenced Strains for Exploring Actinobacteria Biosynthetic Diversity.</title>
        <authorList>
            <person name="Kalkreuter E."/>
            <person name="Kautsar S.A."/>
            <person name="Yang D."/>
            <person name="Bader C.D."/>
            <person name="Teijaro C.N."/>
            <person name="Fluegel L."/>
            <person name="Davis C.M."/>
            <person name="Simpson J.R."/>
            <person name="Lauterbach L."/>
            <person name="Steele A.D."/>
            <person name="Gui C."/>
            <person name="Meng S."/>
            <person name="Li G."/>
            <person name="Viehrig K."/>
            <person name="Ye F."/>
            <person name="Su P."/>
            <person name="Kiefer A.F."/>
            <person name="Nichols A."/>
            <person name="Cepeda A.J."/>
            <person name="Yan W."/>
            <person name="Fan B."/>
            <person name="Jiang Y."/>
            <person name="Adhikari A."/>
            <person name="Zheng C.-J."/>
            <person name="Schuster L."/>
            <person name="Cowan T.M."/>
            <person name="Smanski M.J."/>
            <person name="Chevrette M.G."/>
            <person name="De Carvalho L.P.S."/>
            <person name="Shen B."/>
        </authorList>
    </citation>
    <scope>NUCLEOTIDE SEQUENCE [LARGE SCALE GENOMIC DNA]</scope>
    <source>
        <strain evidence="8 9">NPDC020327</strain>
    </source>
</reference>
<feature type="chain" id="PRO_5045773849" evidence="6">
    <location>
        <begin position="38"/>
        <end position="274"/>
    </location>
</feature>
<dbReference type="Proteomes" id="UP001611548">
    <property type="component" value="Unassembled WGS sequence"/>
</dbReference>
<protein>
    <submittedName>
        <fullName evidence="8">C40 family peptidase</fullName>
    </submittedName>
</protein>
<proteinExistence type="inferred from homology"/>
<dbReference type="InterPro" id="IPR051202">
    <property type="entry name" value="Peptidase_C40"/>
</dbReference>
<dbReference type="PROSITE" id="PS51935">
    <property type="entry name" value="NLPC_P60"/>
    <property type="match status" value="1"/>
</dbReference>
<name>A0ABW7UWF8_9ACTN</name>
<evidence type="ECO:0000256" key="5">
    <source>
        <dbReference type="SAM" id="MobiDB-lite"/>
    </source>
</evidence>
<dbReference type="Pfam" id="PF00877">
    <property type="entry name" value="NLPC_P60"/>
    <property type="match status" value="1"/>
</dbReference>
<feature type="compositionally biased region" description="Basic and acidic residues" evidence="5">
    <location>
        <begin position="106"/>
        <end position="141"/>
    </location>
</feature>
<keyword evidence="4" id="KW-0788">Thiol protease</keyword>
<evidence type="ECO:0000256" key="2">
    <source>
        <dbReference type="ARBA" id="ARBA00022670"/>
    </source>
</evidence>
<dbReference type="RefSeq" id="WP_055471579.1">
    <property type="nucleotide sequence ID" value="NZ_JBIRWE010000012.1"/>
</dbReference>
<feature type="signal peptide" evidence="6">
    <location>
        <begin position="1"/>
        <end position="37"/>
    </location>
</feature>
<keyword evidence="6" id="KW-0732">Signal</keyword>
<comment type="similarity">
    <text evidence="1">Belongs to the peptidase C40 family.</text>
</comment>
<evidence type="ECO:0000256" key="6">
    <source>
        <dbReference type="SAM" id="SignalP"/>
    </source>
</evidence>
<feature type="region of interest" description="Disordered" evidence="5">
    <location>
        <begin position="93"/>
        <end position="152"/>
    </location>
</feature>
<dbReference type="InterPro" id="IPR038765">
    <property type="entry name" value="Papain-like_cys_pep_sf"/>
</dbReference>
<organism evidence="8 9">
    <name type="scientific">Streptomyces pathocidini</name>
    <dbReference type="NCBI Taxonomy" id="1650571"/>
    <lineage>
        <taxon>Bacteria</taxon>
        <taxon>Bacillati</taxon>
        <taxon>Actinomycetota</taxon>
        <taxon>Actinomycetes</taxon>
        <taxon>Kitasatosporales</taxon>
        <taxon>Streptomycetaceae</taxon>
        <taxon>Streptomyces</taxon>
    </lineage>
</organism>
<feature type="domain" description="NlpC/P60" evidence="7">
    <location>
        <begin position="157"/>
        <end position="274"/>
    </location>
</feature>
<dbReference type="PANTHER" id="PTHR47053">
    <property type="entry name" value="MUREIN DD-ENDOPEPTIDASE MEPH-RELATED"/>
    <property type="match status" value="1"/>
</dbReference>
<keyword evidence="2" id="KW-0645">Protease</keyword>
<gene>
    <name evidence="8" type="ORF">ACH429_22885</name>
</gene>
<evidence type="ECO:0000313" key="8">
    <source>
        <dbReference type="EMBL" id="MFI1966922.1"/>
    </source>
</evidence>
<dbReference type="InterPro" id="IPR000064">
    <property type="entry name" value="NLP_P60_dom"/>
</dbReference>
<comment type="caution">
    <text evidence="8">The sequence shown here is derived from an EMBL/GenBank/DDBJ whole genome shotgun (WGS) entry which is preliminary data.</text>
</comment>
<evidence type="ECO:0000259" key="7">
    <source>
        <dbReference type="PROSITE" id="PS51935"/>
    </source>
</evidence>
<keyword evidence="3" id="KW-0378">Hydrolase</keyword>
<dbReference type="PANTHER" id="PTHR47053:SF1">
    <property type="entry name" value="MUREIN DD-ENDOPEPTIDASE MEPH-RELATED"/>
    <property type="match status" value="1"/>
</dbReference>
<dbReference type="EMBL" id="JBIRWE010000012">
    <property type="protein sequence ID" value="MFI1966922.1"/>
    <property type="molecule type" value="Genomic_DNA"/>
</dbReference>
<evidence type="ECO:0000313" key="9">
    <source>
        <dbReference type="Proteomes" id="UP001611548"/>
    </source>
</evidence>
<evidence type="ECO:0000256" key="4">
    <source>
        <dbReference type="ARBA" id="ARBA00022807"/>
    </source>
</evidence>
<dbReference type="PRINTS" id="PR00833">
    <property type="entry name" value="POAALLERGEN"/>
</dbReference>
<evidence type="ECO:0000256" key="3">
    <source>
        <dbReference type="ARBA" id="ARBA00022801"/>
    </source>
</evidence>
<sequence>MSHTAHIRSHRKPRRNTNRLALRAGVAGGVLSTLAVAGGSASAAPAETPVTGSTLEMPTVTDALAGAAAKSSAATELAAQDYEYRAELDKQRDRAADTARAAAKKAKQEAERKAEAERRAKEARAEKAAAEARERASRQAERTTLTNTAAAATSSATGSVGTVLSFLEAQLGKAYVMGATGPSAYDCSGLTQAAFKTVGVDLPRVSQDQSTTGTPVSLGNLQKGDLLFWGGVGSAYHVAVYVGDGMYIDAANPSKGVVKQKLSDYPPTSATRVL</sequence>
<dbReference type="Gene3D" id="3.90.1720.10">
    <property type="entry name" value="endopeptidase domain like (from Nostoc punctiforme)"/>
    <property type="match status" value="1"/>
</dbReference>
<feature type="compositionally biased region" description="Low complexity" evidence="5">
    <location>
        <begin position="142"/>
        <end position="152"/>
    </location>
</feature>
<keyword evidence="9" id="KW-1185">Reference proteome</keyword>
<dbReference type="SUPFAM" id="SSF54001">
    <property type="entry name" value="Cysteine proteinases"/>
    <property type="match status" value="1"/>
</dbReference>